<dbReference type="EMBL" id="SAYW01000005">
    <property type="protein sequence ID" value="RWU05670.1"/>
    <property type="molecule type" value="Genomic_DNA"/>
</dbReference>
<evidence type="ECO:0000313" key="2">
    <source>
        <dbReference type="Proteomes" id="UP000284120"/>
    </source>
</evidence>
<dbReference type="Proteomes" id="UP000284120">
    <property type="component" value="Unassembled WGS sequence"/>
</dbReference>
<proteinExistence type="predicted"/>
<keyword evidence="2" id="KW-1185">Reference proteome</keyword>
<sequence length="352" mass="38812">MKQKHLIFFAIIVTLVLQLSCSKNDSLISNSRQDDVVGLQNFKPNGISTSQTASSCYNSYITNTYNSLVLAGTIPFTNLVGNALANLIQEDYNNYVNCLMTSNPGNPGGGGDEEVPIDNGGDTEVNQEVDPAEILYALNNISRNFSSGQKTFLSVLKQAHNYALSQNLPLFTPEERMLAISKSIYTLGLNNVFVNTGQHGALDGDIYHLTLGIAMFAGKIKMTTDLYNYYIAESSIEYVNFAATRTIGWISLKASSSDLTLQPADYTISITSNYTSVEYYNNEADVFNFVSDLLFSTPIYYNSSNGKLYSDANHTTYVPNGFYRLPNSFSSYERNNFLLSIQNGQVVGPYGL</sequence>
<name>A0A443YPG0_9SPHI</name>
<comment type="caution">
    <text evidence="1">The sequence shown here is derived from an EMBL/GenBank/DDBJ whole genome shotgun (WGS) entry which is preliminary data.</text>
</comment>
<protein>
    <submittedName>
        <fullName evidence="1">Uncharacterized protein</fullName>
    </submittedName>
</protein>
<organism evidence="1 2">
    <name type="scientific">Pedobacter chitinilyticus</name>
    <dbReference type="NCBI Taxonomy" id="2233776"/>
    <lineage>
        <taxon>Bacteria</taxon>
        <taxon>Pseudomonadati</taxon>
        <taxon>Bacteroidota</taxon>
        <taxon>Sphingobacteriia</taxon>
        <taxon>Sphingobacteriales</taxon>
        <taxon>Sphingobacteriaceae</taxon>
        <taxon>Pedobacter</taxon>
    </lineage>
</organism>
<accession>A0A443YPG0</accession>
<reference evidence="1 2" key="1">
    <citation type="submission" date="2018-06" db="EMBL/GenBank/DDBJ databases">
        <title>Pedobacter endophyticus sp. nov., an endophytic bacterium isolated from a leaf of Triticum aestivum.</title>
        <authorList>
            <person name="Zhang L."/>
        </authorList>
    </citation>
    <scope>NUCLEOTIDE SEQUENCE [LARGE SCALE GENOMIC DNA]</scope>
    <source>
        <strain evidence="1 2">CM134L-2</strain>
    </source>
</reference>
<dbReference type="OrthoDB" id="10015300at2"/>
<dbReference type="AlphaFoldDB" id="A0A443YPG0"/>
<evidence type="ECO:0000313" key="1">
    <source>
        <dbReference type="EMBL" id="RWU05670.1"/>
    </source>
</evidence>
<dbReference type="RefSeq" id="WP_113648430.1">
    <property type="nucleotide sequence ID" value="NZ_QMHN01000005.1"/>
</dbReference>
<gene>
    <name evidence="1" type="ORF">DPV69_16145</name>
</gene>